<dbReference type="KEGG" id="gmw:113510156"/>
<proteinExistence type="predicted"/>
<reference evidence="3" key="1">
    <citation type="submission" date="2025-08" db="UniProtKB">
        <authorList>
            <consortium name="RefSeq"/>
        </authorList>
    </citation>
    <scope>IDENTIFICATION</scope>
    <source>
        <tissue evidence="3">Whole larvae</tissue>
    </source>
</reference>
<evidence type="ECO:0000313" key="3">
    <source>
        <dbReference type="RefSeq" id="XP_026749401.1"/>
    </source>
</evidence>
<feature type="region of interest" description="Disordered" evidence="1">
    <location>
        <begin position="645"/>
        <end position="666"/>
    </location>
</feature>
<feature type="compositionally biased region" description="Basic and acidic residues" evidence="1">
    <location>
        <begin position="654"/>
        <end position="666"/>
    </location>
</feature>
<protein>
    <submittedName>
        <fullName evidence="3">Uncharacterized protein LOC113510156</fullName>
    </submittedName>
</protein>
<gene>
    <name evidence="3" type="primary">LOC113510156</name>
</gene>
<accession>A0A6J1W8V8</accession>
<dbReference type="GeneID" id="113510156"/>
<dbReference type="AlphaFoldDB" id="A0A6J1W8V8"/>
<dbReference type="Proteomes" id="UP001652740">
    <property type="component" value="Unplaced"/>
</dbReference>
<keyword evidence="2" id="KW-1185">Reference proteome</keyword>
<sequence length="719" mass="81631">MALYMKQDFNPPILSRKWLAIKCRPNMLLYSRHHIIAILESGLLFREDSIEVEQEAPSTEEVWRAVGGGKGGWFTKGEGIAALLAVSACVAAFPPRSLHRWTLANLAAYVCTGAAVRAAHRALCRGSLAALLASMRDYLALARRAAACLKEYAALHAQLGSISCAIESTHTMLRRQQSELSVLMSRASSALLGNAPWLVADVAWDAVVRDGDDNLTKIHHAFLVVQSTLLKHIAMAHYIPSIHAQRIYRNHNERIYWLHATLIPHLTDEFQQCHETLNRMYRLLKNFGSSDIDNKKLGTAVIDSWMYSDIHSGIARTCLELKLSMNKCNSLDAFLDSCALNNQELDLNVLSNDIGEIIDSVTKSLTTMQNSQLRLKKIKNKCDKPDSDVPEEVEAEIESAGILKIEDKEPEAKDEVFYFVRTDDDVDSIQPAGDSLTGPGKKERETTKVVLSELRRKLGKREDAMRERERRALLKTMPELKDNVPEFPKQIGLEEYADQKGFIRKIKRKRRKTRLFKNYKINQKRVKIKKYKLKRNKYEKDKDIVNPYEANSNLIFKSKLITIVCNNKELIIIKWCKHVQPTKSKIDKEKVGNSAANKVNGIEENKENSRNNYKVSKRDLELSPSSSESDFEFYERQVALLKDARRHRANRKKQYPDKRASIDKEDESLRPIEYSFGTGMAMASMLQTNSKAKIPNMCQEEVFIGDGEVSNDSGNDEDA</sequence>
<dbReference type="RefSeq" id="XP_026749401.1">
    <property type="nucleotide sequence ID" value="XM_026893600.3"/>
</dbReference>
<evidence type="ECO:0000256" key="1">
    <source>
        <dbReference type="SAM" id="MobiDB-lite"/>
    </source>
</evidence>
<organism evidence="2 3">
    <name type="scientific">Galleria mellonella</name>
    <name type="common">Greater wax moth</name>
    <dbReference type="NCBI Taxonomy" id="7137"/>
    <lineage>
        <taxon>Eukaryota</taxon>
        <taxon>Metazoa</taxon>
        <taxon>Ecdysozoa</taxon>
        <taxon>Arthropoda</taxon>
        <taxon>Hexapoda</taxon>
        <taxon>Insecta</taxon>
        <taxon>Pterygota</taxon>
        <taxon>Neoptera</taxon>
        <taxon>Endopterygota</taxon>
        <taxon>Lepidoptera</taxon>
        <taxon>Glossata</taxon>
        <taxon>Ditrysia</taxon>
        <taxon>Pyraloidea</taxon>
        <taxon>Pyralidae</taxon>
        <taxon>Galleriinae</taxon>
        <taxon>Galleria</taxon>
    </lineage>
</organism>
<name>A0A6J1W8V8_GALME</name>
<dbReference type="OrthoDB" id="21151at2759"/>
<evidence type="ECO:0000313" key="2">
    <source>
        <dbReference type="Proteomes" id="UP001652740"/>
    </source>
</evidence>
<dbReference type="InParanoid" id="A0A6J1W8V8"/>